<name>A0A9P0H2S2_NEZVI</name>
<dbReference type="GO" id="GO:0006629">
    <property type="term" value="P:lipid metabolic process"/>
    <property type="evidence" value="ECO:0007669"/>
    <property type="project" value="TreeGrafter"/>
</dbReference>
<evidence type="ECO:0000256" key="3">
    <source>
        <dbReference type="ARBA" id="ARBA00004586"/>
    </source>
</evidence>
<organism evidence="11 12">
    <name type="scientific">Nezara viridula</name>
    <name type="common">Southern green stink bug</name>
    <name type="synonym">Cimex viridulus</name>
    <dbReference type="NCBI Taxonomy" id="85310"/>
    <lineage>
        <taxon>Eukaryota</taxon>
        <taxon>Metazoa</taxon>
        <taxon>Ecdysozoa</taxon>
        <taxon>Arthropoda</taxon>
        <taxon>Hexapoda</taxon>
        <taxon>Insecta</taxon>
        <taxon>Pterygota</taxon>
        <taxon>Neoptera</taxon>
        <taxon>Paraneoptera</taxon>
        <taxon>Hemiptera</taxon>
        <taxon>Heteroptera</taxon>
        <taxon>Panheteroptera</taxon>
        <taxon>Pentatomomorpha</taxon>
        <taxon>Pentatomoidea</taxon>
        <taxon>Pentatomidae</taxon>
        <taxon>Pentatominae</taxon>
        <taxon>Nezara</taxon>
    </lineage>
</organism>
<evidence type="ECO:0000313" key="12">
    <source>
        <dbReference type="Proteomes" id="UP001152798"/>
    </source>
</evidence>
<evidence type="ECO:0000256" key="4">
    <source>
        <dbReference type="ARBA" id="ARBA00006627"/>
    </source>
</evidence>
<evidence type="ECO:0000256" key="9">
    <source>
        <dbReference type="ARBA" id="ARBA00023242"/>
    </source>
</evidence>
<protein>
    <submittedName>
        <fullName evidence="11">Uncharacterized protein</fullName>
    </submittedName>
</protein>
<dbReference type="GO" id="GO:0005637">
    <property type="term" value="C:nuclear inner membrane"/>
    <property type="evidence" value="ECO:0007669"/>
    <property type="project" value="TreeGrafter"/>
</dbReference>
<evidence type="ECO:0000256" key="6">
    <source>
        <dbReference type="ARBA" id="ARBA00022824"/>
    </source>
</evidence>
<dbReference type="OrthoDB" id="410725at2759"/>
<dbReference type="InterPro" id="IPR012430">
    <property type="entry name" value="TMEM43_fam"/>
</dbReference>
<keyword evidence="12" id="KW-1185">Reference proteome</keyword>
<evidence type="ECO:0000256" key="2">
    <source>
        <dbReference type="ARBA" id="ARBA00004259"/>
    </source>
</evidence>
<evidence type="ECO:0000313" key="11">
    <source>
        <dbReference type="EMBL" id="CAH1393076.1"/>
    </source>
</evidence>
<proteinExistence type="inferred from homology"/>
<evidence type="ECO:0000256" key="10">
    <source>
        <dbReference type="SAM" id="Phobius"/>
    </source>
</evidence>
<sequence>MKAVEVNKIITSVIEDIHKINDISSVNKRYEGKLVYLYGFIEVEEPLTEPEYGLSVPAVILKRRVQMYQWVEKKEESTVVSSNSMPFEIYHYETEWRDKLLDSSKFHSKSGHDNPKEFPVNSYVYVSPNVKIGAFTLSKEIKNKFKDFTLITSDERPERHDIKMHAGLYYHTLDVWDPKVGDIRLQFSYAGNTGDAVSIIATQTGKTLGGNHLLLLEKGKISPEEMITKEHNWNMWLIRLYRTCGWVCLYMASSFFKSLFFYIGNIFIYSCILITNNFQSKKLVNAFNCKNSFNLIK</sequence>
<evidence type="ECO:0000256" key="7">
    <source>
        <dbReference type="ARBA" id="ARBA00022989"/>
    </source>
</evidence>
<evidence type="ECO:0000256" key="8">
    <source>
        <dbReference type="ARBA" id="ARBA00023136"/>
    </source>
</evidence>
<evidence type="ECO:0000256" key="5">
    <source>
        <dbReference type="ARBA" id="ARBA00022692"/>
    </source>
</evidence>
<dbReference type="PANTHER" id="PTHR13416">
    <property type="match status" value="1"/>
</dbReference>
<accession>A0A9P0H2S2</accession>
<dbReference type="GO" id="GO:0071763">
    <property type="term" value="P:nuclear membrane organization"/>
    <property type="evidence" value="ECO:0007669"/>
    <property type="project" value="TreeGrafter"/>
</dbReference>
<keyword evidence="7 10" id="KW-1133">Transmembrane helix</keyword>
<keyword evidence="8 10" id="KW-0472">Membrane</keyword>
<keyword evidence="9" id="KW-0539">Nucleus</keyword>
<comment type="subcellular location">
    <subcellularLocation>
        <location evidence="1">Endomembrane system</location>
        <topology evidence="1">Multi-pass membrane protein</topology>
    </subcellularLocation>
    <subcellularLocation>
        <location evidence="3">Endoplasmic reticulum membrane</location>
    </subcellularLocation>
    <subcellularLocation>
        <location evidence="2">Nucleus envelope</location>
    </subcellularLocation>
</comment>
<keyword evidence="6" id="KW-0256">Endoplasmic reticulum</keyword>
<dbReference type="GO" id="GO:0005789">
    <property type="term" value="C:endoplasmic reticulum membrane"/>
    <property type="evidence" value="ECO:0007669"/>
    <property type="project" value="UniProtKB-SubCell"/>
</dbReference>
<dbReference type="EMBL" id="OV725078">
    <property type="protein sequence ID" value="CAH1393076.1"/>
    <property type="molecule type" value="Genomic_DNA"/>
</dbReference>
<feature type="transmembrane region" description="Helical" evidence="10">
    <location>
        <begin position="259"/>
        <end position="278"/>
    </location>
</feature>
<keyword evidence="5 10" id="KW-0812">Transmembrane</keyword>
<evidence type="ECO:0000256" key="1">
    <source>
        <dbReference type="ARBA" id="ARBA00004127"/>
    </source>
</evidence>
<dbReference type="Pfam" id="PF07787">
    <property type="entry name" value="TMEM43"/>
    <property type="match status" value="1"/>
</dbReference>
<dbReference type="PANTHER" id="PTHR13416:SF2">
    <property type="entry name" value="TRANSMEMBRANE PROTEIN 43"/>
    <property type="match status" value="1"/>
</dbReference>
<reference evidence="11" key="1">
    <citation type="submission" date="2022-01" db="EMBL/GenBank/DDBJ databases">
        <authorList>
            <person name="King R."/>
        </authorList>
    </citation>
    <scope>NUCLEOTIDE SEQUENCE</scope>
</reference>
<gene>
    <name evidence="11" type="ORF">NEZAVI_LOCUS3795</name>
</gene>
<dbReference type="AlphaFoldDB" id="A0A9P0H2S2"/>
<comment type="similarity">
    <text evidence="4">Belongs to the TMEM43 family.</text>
</comment>
<dbReference type="Proteomes" id="UP001152798">
    <property type="component" value="Chromosome 2"/>
</dbReference>